<name>A0ABN7VIU5_GIGMA</name>
<comment type="caution">
    <text evidence="4">Lacks conserved residue(s) required for the propagation of feature annotation.</text>
</comment>
<evidence type="ECO:0000259" key="5">
    <source>
        <dbReference type="PROSITE" id="PS50305"/>
    </source>
</evidence>
<gene>
    <name evidence="6" type="ORF">GMARGA_LOCUS19063</name>
</gene>
<dbReference type="EMBL" id="CAJVQB010015658">
    <property type="protein sequence ID" value="CAG8775843.1"/>
    <property type="molecule type" value="Genomic_DNA"/>
</dbReference>
<sequence>MEVVKLNLKSKENNPLLHEVNRRVACAKQCIIITGAGISCSGEIPDFSSSDGLYSIIKCKYPGTFCLGKDLFDARLLRTNESIKAFNLFMGSLKELIINAKPTATHFFIKKLADMKKLRRVYTQNIDNLKKLVGLDVDWQFERVKNYQAQVVQLHGSLKNLQYNVCTNIFLLRRNIIVFSSKVERQIAPNMKRKAPHTIGQLKPTVILYGDSHPKGLEIGVKALIKNFARAIYGRGGFVILVNATDVVTKGWNGIIDYQIEGTCDEWVKLVNIELSNIKKITATRLSKKNSSIYIQEIVEDLFDEKCIIPYDPFKILGSTLESL</sequence>
<comment type="similarity">
    <text evidence="1">Belongs to the sirtuin family. Class I subfamily.</text>
</comment>
<reference evidence="6 7" key="1">
    <citation type="submission" date="2021-06" db="EMBL/GenBank/DDBJ databases">
        <authorList>
            <person name="Kallberg Y."/>
            <person name="Tangrot J."/>
            <person name="Rosling A."/>
        </authorList>
    </citation>
    <scope>NUCLEOTIDE SEQUENCE [LARGE SCALE GENOMIC DNA]</scope>
    <source>
        <strain evidence="6 7">120-4 pot B 10/14</strain>
    </source>
</reference>
<evidence type="ECO:0000256" key="1">
    <source>
        <dbReference type="ARBA" id="ARBA00006924"/>
    </source>
</evidence>
<dbReference type="InterPro" id="IPR026591">
    <property type="entry name" value="Sirtuin_cat_small_dom_sf"/>
</dbReference>
<keyword evidence="7" id="KW-1185">Reference proteome</keyword>
<dbReference type="InterPro" id="IPR050134">
    <property type="entry name" value="NAD-dep_sirtuin_deacylases"/>
</dbReference>
<dbReference type="PANTHER" id="PTHR11085">
    <property type="entry name" value="NAD-DEPENDENT PROTEIN DEACYLASE SIRTUIN-5, MITOCHONDRIAL-RELATED"/>
    <property type="match status" value="1"/>
</dbReference>
<accession>A0ABN7VIU5</accession>
<evidence type="ECO:0000313" key="6">
    <source>
        <dbReference type="EMBL" id="CAG8775843.1"/>
    </source>
</evidence>
<proteinExistence type="inferred from homology"/>
<dbReference type="Pfam" id="PF02146">
    <property type="entry name" value="SIR2"/>
    <property type="match status" value="1"/>
</dbReference>
<evidence type="ECO:0000313" key="7">
    <source>
        <dbReference type="Proteomes" id="UP000789901"/>
    </source>
</evidence>
<dbReference type="InterPro" id="IPR029035">
    <property type="entry name" value="DHS-like_NAD/FAD-binding_dom"/>
</dbReference>
<protein>
    <submittedName>
        <fullName evidence="6">3096_t:CDS:1</fullName>
    </submittedName>
</protein>
<keyword evidence="3" id="KW-0520">NAD</keyword>
<evidence type="ECO:0000256" key="4">
    <source>
        <dbReference type="PROSITE-ProRule" id="PRU00236"/>
    </source>
</evidence>
<dbReference type="Proteomes" id="UP000789901">
    <property type="component" value="Unassembled WGS sequence"/>
</dbReference>
<dbReference type="InterPro" id="IPR026590">
    <property type="entry name" value="Ssirtuin_cat_dom"/>
</dbReference>
<feature type="domain" description="Deacetylase sirtuin-type" evidence="5">
    <location>
        <begin position="11"/>
        <end position="324"/>
    </location>
</feature>
<evidence type="ECO:0000256" key="3">
    <source>
        <dbReference type="ARBA" id="ARBA00023027"/>
    </source>
</evidence>
<comment type="caution">
    <text evidence="6">The sequence shown here is derived from an EMBL/GenBank/DDBJ whole genome shotgun (WGS) entry which is preliminary data.</text>
</comment>
<dbReference type="PANTHER" id="PTHR11085:SF8">
    <property type="entry name" value="NAD-DEPENDENT HISTONE DEACETYLASE HST3"/>
    <property type="match status" value="1"/>
</dbReference>
<dbReference type="SUPFAM" id="SSF52467">
    <property type="entry name" value="DHS-like NAD/FAD-binding domain"/>
    <property type="match status" value="1"/>
</dbReference>
<organism evidence="6 7">
    <name type="scientific">Gigaspora margarita</name>
    <dbReference type="NCBI Taxonomy" id="4874"/>
    <lineage>
        <taxon>Eukaryota</taxon>
        <taxon>Fungi</taxon>
        <taxon>Fungi incertae sedis</taxon>
        <taxon>Mucoromycota</taxon>
        <taxon>Glomeromycotina</taxon>
        <taxon>Glomeromycetes</taxon>
        <taxon>Diversisporales</taxon>
        <taxon>Gigasporaceae</taxon>
        <taxon>Gigaspora</taxon>
    </lineage>
</organism>
<feature type="non-terminal residue" evidence="6">
    <location>
        <position position="324"/>
    </location>
</feature>
<dbReference type="InterPro" id="IPR003000">
    <property type="entry name" value="Sirtuin"/>
</dbReference>
<dbReference type="Gene3D" id="3.30.1600.10">
    <property type="entry name" value="SIR2/SIRT2 'Small Domain"/>
    <property type="match status" value="1"/>
</dbReference>
<dbReference type="PROSITE" id="PS50305">
    <property type="entry name" value="SIRTUIN"/>
    <property type="match status" value="1"/>
</dbReference>
<evidence type="ECO:0000256" key="2">
    <source>
        <dbReference type="ARBA" id="ARBA00022679"/>
    </source>
</evidence>
<dbReference type="Gene3D" id="3.40.50.1220">
    <property type="entry name" value="TPP-binding domain"/>
    <property type="match status" value="1"/>
</dbReference>
<keyword evidence="2" id="KW-0808">Transferase</keyword>